<name>A0A9J5XLK9_SOLCO</name>
<accession>A0A9J5XLK9</accession>
<proteinExistence type="predicted"/>
<dbReference type="PANTHER" id="PTHR46565:SF20">
    <property type="entry name" value="COLD SHOCK DOMAIN-CONTAINING PROTEIN 4"/>
    <property type="match status" value="1"/>
</dbReference>
<gene>
    <name evidence="1" type="ORF">H5410_048809</name>
</gene>
<dbReference type="EMBL" id="JACXVP010000009">
    <property type="protein sequence ID" value="KAG5588375.1"/>
    <property type="molecule type" value="Genomic_DNA"/>
</dbReference>
<sequence length="163" mass="16821">MSPLRSVLVFVPLPSDKASDYTYCNYSELLKDYQRYEGFNSLADGEAVEFDVESGNDGRTMAFNVIGLDGALVNGEPSYAGGGLGGSRWYGGDGGYGGHGGRYGGGGGGRGGSGCYMCVDDDHFSRKCSQGGGYGSGGGGKYDGMTAEAEVVVVVTSLRKKGL</sequence>
<comment type="caution">
    <text evidence="1">The sequence shown here is derived from an EMBL/GenBank/DDBJ whole genome shotgun (WGS) entry which is preliminary data.</text>
</comment>
<dbReference type="Proteomes" id="UP000824120">
    <property type="component" value="Chromosome 9"/>
</dbReference>
<dbReference type="AlphaFoldDB" id="A0A9J5XLK9"/>
<dbReference type="Gene3D" id="2.40.50.140">
    <property type="entry name" value="Nucleic acid-binding proteins"/>
    <property type="match status" value="1"/>
</dbReference>
<protein>
    <submittedName>
        <fullName evidence="1">Uncharacterized protein</fullName>
    </submittedName>
</protein>
<evidence type="ECO:0000313" key="1">
    <source>
        <dbReference type="EMBL" id="KAG5588375.1"/>
    </source>
</evidence>
<evidence type="ECO:0000313" key="2">
    <source>
        <dbReference type="Proteomes" id="UP000824120"/>
    </source>
</evidence>
<keyword evidence="2" id="KW-1185">Reference proteome</keyword>
<organism evidence="1 2">
    <name type="scientific">Solanum commersonii</name>
    <name type="common">Commerson's wild potato</name>
    <name type="synonym">Commerson's nightshade</name>
    <dbReference type="NCBI Taxonomy" id="4109"/>
    <lineage>
        <taxon>Eukaryota</taxon>
        <taxon>Viridiplantae</taxon>
        <taxon>Streptophyta</taxon>
        <taxon>Embryophyta</taxon>
        <taxon>Tracheophyta</taxon>
        <taxon>Spermatophyta</taxon>
        <taxon>Magnoliopsida</taxon>
        <taxon>eudicotyledons</taxon>
        <taxon>Gunneridae</taxon>
        <taxon>Pentapetalae</taxon>
        <taxon>asterids</taxon>
        <taxon>lamiids</taxon>
        <taxon>Solanales</taxon>
        <taxon>Solanaceae</taxon>
        <taxon>Solanoideae</taxon>
        <taxon>Solaneae</taxon>
        <taxon>Solanum</taxon>
    </lineage>
</organism>
<dbReference type="InterPro" id="IPR012340">
    <property type="entry name" value="NA-bd_OB-fold"/>
</dbReference>
<dbReference type="PANTHER" id="PTHR46565">
    <property type="entry name" value="COLD SHOCK DOMAIN PROTEIN 2"/>
    <property type="match status" value="1"/>
</dbReference>
<dbReference type="OrthoDB" id="422005at2759"/>
<reference evidence="1 2" key="1">
    <citation type="submission" date="2020-09" db="EMBL/GenBank/DDBJ databases">
        <title>De no assembly of potato wild relative species, Solanum commersonii.</title>
        <authorList>
            <person name="Cho K."/>
        </authorList>
    </citation>
    <scope>NUCLEOTIDE SEQUENCE [LARGE SCALE GENOMIC DNA]</scope>
    <source>
        <strain evidence="1">LZ3.2</strain>
        <tissue evidence="1">Leaf</tissue>
    </source>
</reference>